<reference evidence="1 2" key="1">
    <citation type="submission" date="2014-12" db="EMBL/GenBank/DDBJ databases">
        <title>Genome sequencing of Alteromonas marina AD001.</title>
        <authorList>
            <person name="Adrian T.G.S."/>
            <person name="Chan K.G."/>
        </authorList>
    </citation>
    <scope>NUCLEOTIDE SEQUENCE [LARGE SCALE GENOMIC DNA]</scope>
    <source>
        <strain evidence="1 2">AD001</strain>
    </source>
</reference>
<dbReference type="EMBL" id="JWLW01000013">
    <property type="protein sequence ID" value="KHT53655.1"/>
    <property type="molecule type" value="Genomic_DNA"/>
</dbReference>
<protein>
    <recommendedName>
        <fullName evidence="3">DUF2855 domain-containing protein</fullName>
    </recommendedName>
</protein>
<name>A0A0B3Z5X3_9ALTE</name>
<evidence type="ECO:0000313" key="1">
    <source>
        <dbReference type="EMBL" id="KHT53655.1"/>
    </source>
</evidence>
<proteinExistence type="predicted"/>
<accession>A0A0B3Z5X3</accession>
<evidence type="ECO:0008006" key="3">
    <source>
        <dbReference type="Google" id="ProtNLM"/>
    </source>
</evidence>
<dbReference type="InterPro" id="IPR021276">
    <property type="entry name" value="DUF2855"/>
</dbReference>
<dbReference type="Proteomes" id="UP000031197">
    <property type="component" value="Unassembled WGS sequence"/>
</dbReference>
<keyword evidence="2" id="KW-1185">Reference proteome</keyword>
<gene>
    <name evidence="1" type="ORF">RJ41_08145</name>
</gene>
<dbReference type="RefSeq" id="WP_039219247.1">
    <property type="nucleotide sequence ID" value="NZ_JWLW01000013.1"/>
</dbReference>
<comment type="caution">
    <text evidence="1">The sequence shown here is derived from an EMBL/GenBank/DDBJ whole genome shotgun (WGS) entry which is preliminary data.</text>
</comment>
<dbReference type="Pfam" id="PF11017">
    <property type="entry name" value="DUF2855"/>
    <property type="match status" value="1"/>
</dbReference>
<organism evidence="1 2">
    <name type="scientific">Alteromonas marina</name>
    <dbReference type="NCBI Taxonomy" id="203795"/>
    <lineage>
        <taxon>Bacteria</taxon>
        <taxon>Pseudomonadati</taxon>
        <taxon>Pseudomonadota</taxon>
        <taxon>Gammaproteobacteria</taxon>
        <taxon>Alteromonadales</taxon>
        <taxon>Alteromonadaceae</taxon>
        <taxon>Alteromonas/Salinimonas group</taxon>
        <taxon>Alteromonas</taxon>
    </lineage>
</organism>
<sequence>MKQFQIDKTNPNCFRIMQAEGSPDNARIEGTDNTKSLVIKIERFAFTANNLTYYMVGDKLGYWQFFPPINTSSNENWGVIPVWGVGQVISSNNDAVGVGSRFLGYFPPAEYLVMANTTVTNNNLIDCSPHRLKLPQGYNVYRPLPSLAAHADAEISTKQHEQENFQMLLWPLYATSFCLSEVIESIPASAREQLLVLSASSKTSLGLAFALKEADISAIGVTSDKRVAPLKGLDVYSAVISYEQLDMLQLKGTVVVDMSGNAQVKASIKHRLGAHLTRYINVGLTHWQDIELSSDEEFFFAPAHIQQRMSEIGAAEYQKLSSGFVAKAIAWSAGWLNVEEREGLSALQDDFSEHQQGHIPSNEGRIYTLA</sequence>
<dbReference type="AlphaFoldDB" id="A0A0B3Z5X3"/>
<evidence type="ECO:0000313" key="2">
    <source>
        <dbReference type="Proteomes" id="UP000031197"/>
    </source>
</evidence>
<dbReference type="OrthoDB" id="8953110at2"/>